<feature type="chain" id="PRO_5016959571" description="Mce-associated membrane protein" evidence="3">
    <location>
        <begin position="31"/>
        <end position="158"/>
    </location>
</feature>
<organism evidence="4 5">
    <name type="scientific">Nocardia pseudobrasiliensis</name>
    <dbReference type="NCBI Taxonomy" id="45979"/>
    <lineage>
        <taxon>Bacteria</taxon>
        <taxon>Bacillati</taxon>
        <taxon>Actinomycetota</taxon>
        <taxon>Actinomycetes</taxon>
        <taxon>Mycobacteriales</taxon>
        <taxon>Nocardiaceae</taxon>
        <taxon>Nocardia</taxon>
    </lineage>
</organism>
<evidence type="ECO:0000256" key="1">
    <source>
        <dbReference type="ARBA" id="ARBA00004370"/>
    </source>
</evidence>
<reference evidence="4 5" key="1">
    <citation type="submission" date="2018-07" db="EMBL/GenBank/DDBJ databases">
        <title>Genomic Encyclopedia of Type Strains, Phase IV (KMG-IV): sequencing the most valuable type-strain genomes for metagenomic binning, comparative biology and taxonomic classification.</title>
        <authorList>
            <person name="Goeker M."/>
        </authorList>
    </citation>
    <scope>NUCLEOTIDE SEQUENCE [LARGE SCALE GENOMIC DNA]</scope>
    <source>
        <strain evidence="4 5">DSM 44290</strain>
    </source>
</reference>
<evidence type="ECO:0008006" key="6">
    <source>
        <dbReference type="Google" id="ProtNLM"/>
    </source>
</evidence>
<sequence>MFRITLRRLAVALPSAVAGTAALVANPAAAAPSDPLTQAACDFGWQLNTYDYSNYDDYTRRVLDRSTGEFRGQFEGQLPDKRAQAVAAHTRAEALKVECVTDTADPDHAQTIVTVDQSTRSDTTFGIPQQARSVMRVNLDNVDGRWLAGRVDPVLPQR</sequence>
<accession>A0A370I3W8</accession>
<dbReference type="RefSeq" id="WP_067995611.1">
    <property type="nucleotide sequence ID" value="NZ_QQBC01000006.1"/>
</dbReference>
<protein>
    <recommendedName>
        <fullName evidence="6">Mce-associated membrane protein</fullName>
    </recommendedName>
</protein>
<dbReference type="EMBL" id="QQBC01000006">
    <property type="protein sequence ID" value="RDI65425.1"/>
    <property type="molecule type" value="Genomic_DNA"/>
</dbReference>
<dbReference type="Proteomes" id="UP000254869">
    <property type="component" value="Unassembled WGS sequence"/>
</dbReference>
<comment type="subcellular location">
    <subcellularLocation>
        <location evidence="1">Membrane</location>
    </subcellularLocation>
</comment>
<dbReference type="GO" id="GO:0016020">
    <property type="term" value="C:membrane"/>
    <property type="evidence" value="ECO:0007669"/>
    <property type="project" value="UniProtKB-SubCell"/>
</dbReference>
<dbReference type="AlphaFoldDB" id="A0A370I3W8"/>
<dbReference type="PANTHER" id="PTHR37042:SF4">
    <property type="entry name" value="OUTER MEMBRANE PROTEIN RV1973"/>
    <property type="match status" value="1"/>
</dbReference>
<name>A0A370I3W8_9NOCA</name>
<gene>
    <name evidence="4" type="ORF">DFR76_106296</name>
</gene>
<keyword evidence="2" id="KW-0472">Membrane</keyword>
<keyword evidence="3" id="KW-0732">Signal</keyword>
<keyword evidence="5" id="KW-1185">Reference proteome</keyword>
<proteinExistence type="predicted"/>
<feature type="signal peptide" evidence="3">
    <location>
        <begin position="1"/>
        <end position="30"/>
    </location>
</feature>
<comment type="caution">
    <text evidence="4">The sequence shown here is derived from an EMBL/GenBank/DDBJ whole genome shotgun (WGS) entry which is preliminary data.</text>
</comment>
<dbReference type="STRING" id="1210086.GCA_001613105_02145"/>
<evidence type="ECO:0000256" key="3">
    <source>
        <dbReference type="SAM" id="SignalP"/>
    </source>
</evidence>
<evidence type="ECO:0000256" key="2">
    <source>
        <dbReference type="ARBA" id="ARBA00023136"/>
    </source>
</evidence>
<dbReference type="PANTHER" id="PTHR37042">
    <property type="entry name" value="OUTER MEMBRANE PROTEIN RV1973"/>
    <property type="match status" value="1"/>
</dbReference>
<evidence type="ECO:0000313" key="4">
    <source>
        <dbReference type="EMBL" id="RDI65425.1"/>
    </source>
</evidence>
<evidence type="ECO:0000313" key="5">
    <source>
        <dbReference type="Proteomes" id="UP000254869"/>
    </source>
</evidence>